<comment type="caution">
    <text evidence="1">The sequence shown here is derived from an EMBL/GenBank/DDBJ whole genome shotgun (WGS) entry which is preliminary data.</text>
</comment>
<evidence type="ECO:0008006" key="2">
    <source>
        <dbReference type="Google" id="ProtNLM"/>
    </source>
</evidence>
<accession>A0A7C4NM02</accession>
<gene>
    <name evidence="1" type="ORF">ENU20_00040</name>
</gene>
<proteinExistence type="predicted"/>
<reference evidence="1" key="1">
    <citation type="journal article" date="2020" name="mSystems">
        <title>Genome- and Community-Level Interaction Insights into Carbon Utilization and Element Cycling Functions of Hydrothermarchaeota in Hydrothermal Sediment.</title>
        <authorList>
            <person name="Zhou Z."/>
            <person name="Liu Y."/>
            <person name="Xu W."/>
            <person name="Pan J."/>
            <person name="Luo Z.H."/>
            <person name="Li M."/>
        </authorList>
    </citation>
    <scope>NUCLEOTIDE SEQUENCE [LARGE SCALE GENOMIC DNA]</scope>
    <source>
        <strain evidence="1">SpSt-648</strain>
    </source>
</reference>
<sequence>MVKTIKVSDETHKALTTILGELTSSSGRILTYDQVIKHLVDTWFKIGRKTMSKRAIPTDNVATKGEGRVGHS</sequence>
<evidence type="ECO:0000313" key="1">
    <source>
        <dbReference type="EMBL" id="HGQ73467.1"/>
    </source>
</evidence>
<organism evidence="1">
    <name type="scientific">Staphylothermus marinus</name>
    <dbReference type="NCBI Taxonomy" id="2280"/>
    <lineage>
        <taxon>Archaea</taxon>
        <taxon>Thermoproteota</taxon>
        <taxon>Thermoprotei</taxon>
        <taxon>Desulfurococcales</taxon>
        <taxon>Desulfurococcaceae</taxon>
        <taxon>Staphylothermus</taxon>
    </lineage>
</organism>
<name>A0A7C4NM02_STAMA</name>
<dbReference type="EMBL" id="DTBP01000001">
    <property type="protein sequence ID" value="HGQ73467.1"/>
    <property type="molecule type" value="Genomic_DNA"/>
</dbReference>
<dbReference type="AlphaFoldDB" id="A0A7C4NM02"/>
<protein>
    <recommendedName>
        <fullName evidence="2">VapB-type antitoxin</fullName>
    </recommendedName>
</protein>